<dbReference type="PIRSF" id="PIRSF006402">
    <property type="entry name" value="UCP006402_thioredoxin"/>
    <property type="match status" value="1"/>
</dbReference>
<dbReference type="AlphaFoldDB" id="A0A2S6MYC7"/>
<dbReference type="EMBL" id="NHRY01000260">
    <property type="protein sequence ID" value="PPQ27360.1"/>
    <property type="molecule type" value="Genomic_DNA"/>
</dbReference>
<name>A0A2S6MYC7_RHOGL</name>
<dbReference type="PANTHER" id="PTHR42899">
    <property type="entry name" value="SPERMATOGENESIS-ASSOCIATED PROTEIN 20"/>
    <property type="match status" value="1"/>
</dbReference>
<proteinExistence type="predicted"/>
<dbReference type="Gene3D" id="3.40.30.10">
    <property type="entry name" value="Glutaredoxin"/>
    <property type="match status" value="1"/>
</dbReference>
<reference evidence="2 3" key="1">
    <citation type="journal article" date="2018" name="Arch. Microbiol.">
        <title>New insights into the metabolic potential of the phototrophic purple bacterium Rhodopila globiformis DSM 161(T) from its draft genome sequence and evidence for a vanadium-dependent nitrogenase.</title>
        <authorList>
            <person name="Imhoff J.F."/>
            <person name="Rahn T."/>
            <person name="Kunzel S."/>
            <person name="Neulinger S.C."/>
        </authorList>
    </citation>
    <scope>NUCLEOTIDE SEQUENCE [LARGE SCALE GENOMIC DNA]</scope>
    <source>
        <strain evidence="2 3">DSM 161</strain>
    </source>
</reference>
<comment type="caution">
    <text evidence="2">The sequence shown here is derived from an EMBL/GenBank/DDBJ whole genome shotgun (WGS) entry which is preliminary data.</text>
</comment>
<gene>
    <name evidence="2" type="ORF">CCS01_27830</name>
</gene>
<evidence type="ECO:0000313" key="2">
    <source>
        <dbReference type="EMBL" id="PPQ27360.1"/>
    </source>
</evidence>
<dbReference type="InterPro" id="IPR004879">
    <property type="entry name" value="Ssp411-like_TRX"/>
</dbReference>
<feature type="domain" description="Spermatogenesis-associated protein 20-like TRX" evidence="1">
    <location>
        <begin position="6"/>
        <end position="166"/>
    </location>
</feature>
<dbReference type="PANTHER" id="PTHR42899:SF1">
    <property type="entry name" value="SPERMATOGENESIS-ASSOCIATED PROTEIN 20"/>
    <property type="match status" value="1"/>
</dbReference>
<dbReference type="RefSeq" id="WP_104522090.1">
    <property type="nucleotide sequence ID" value="NZ_NHRY01000260.1"/>
</dbReference>
<dbReference type="CDD" id="cd02955">
    <property type="entry name" value="SSP411"/>
    <property type="match status" value="1"/>
</dbReference>
<organism evidence="2 3">
    <name type="scientific">Rhodopila globiformis</name>
    <name type="common">Rhodopseudomonas globiformis</name>
    <dbReference type="NCBI Taxonomy" id="1071"/>
    <lineage>
        <taxon>Bacteria</taxon>
        <taxon>Pseudomonadati</taxon>
        <taxon>Pseudomonadota</taxon>
        <taxon>Alphaproteobacteria</taxon>
        <taxon>Acetobacterales</taxon>
        <taxon>Acetobacteraceae</taxon>
        <taxon>Rhodopila</taxon>
    </lineage>
</organism>
<sequence>MAAAENLLKQETSPYLLQHAGNPVHWRPWGQAALDEAKAANKPLLVSIGYAACHWCHVMAHESFEDPETAALMNALFVSIKIDREERPDIDRIYMAALHAMGEQGGWPLTMFATPDGTPFWGGTYFPPEPRWGRPSFRQVLQGVADAFHAGADAVTQNSQALKDVLARQATASIGALPGPAQLDAVAQAYLRMTDPEQGGLRGAPKFPNPPIFRFLWQNAFRTGDPAGQDALHLMLQRMSQGGIYDHLGGGYARYSTDAVWLVPHFEKMLYDNAQILDLLALAHAHRPDPLYAERAAETVGWMLRDMTAQRIDGKAAFAASEDADSEGEEGRFYVWTRAEVDALLGAGAAAFKRAYDVTQGGNWEGHTILRRVTPRGTPAEEAALAQARAILFQAREKRVRPGWDDKVLADWNGLAIAALAHAAAVFAQPAWLERAREAFAFILATMRAPHGGVAHAWRLGRVTAAGMIDDQAAMARAALALHEATGDRAYLADALSLVEAAQNSFADGHGGYYTTAADAADVPLIRPRTAADDVTPAGNGMMAEVFARLYHLIGDPAWRSVAEAVMTAFSGQPDQLAGMPTLLAAADLLEEAACVVVAGDPPSGALASAALQAPDPAVVVTRAAEPGSLPAGHPAHGKTAGATGSVAYVCRRSVCGLPVDDSKALRQALARRA</sequence>
<dbReference type="Pfam" id="PF03190">
    <property type="entry name" value="Thioredox_DsbH"/>
    <property type="match status" value="1"/>
</dbReference>
<keyword evidence="3" id="KW-1185">Reference proteome</keyword>
<dbReference type="InterPro" id="IPR008928">
    <property type="entry name" value="6-hairpin_glycosidase_sf"/>
</dbReference>
<protein>
    <submittedName>
        <fullName evidence="2">Thioredoxin domain-containing protein</fullName>
    </submittedName>
</protein>
<evidence type="ECO:0000259" key="1">
    <source>
        <dbReference type="Pfam" id="PF03190"/>
    </source>
</evidence>
<dbReference type="Proteomes" id="UP000239724">
    <property type="component" value="Unassembled WGS sequence"/>
</dbReference>
<dbReference type="InterPro" id="IPR024705">
    <property type="entry name" value="Ssp411"/>
</dbReference>
<dbReference type="OrthoDB" id="9762614at2"/>
<evidence type="ECO:0000313" key="3">
    <source>
        <dbReference type="Proteomes" id="UP000239724"/>
    </source>
</evidence>
<dbReference type="InterPro" id="IPR036249">
    <property type="entry name" value="Thioredoxin-like_sf"/>
</dbReference>
<dbReference type="InterPro" id="IPR012341">
    <property type="entry name" value="6hp_glycosidase-like_sf"/>
</dbReference>
<dbReference type="SUPFAM" id="SSF52833">
    <property type="entry name" value="Thioredoxin-like"/>
    <property type="match status" value="1"/>
</dbReference>
<accession>A0A2S6MYC7</accession>
<dbReference type="Gene3D" id="1.50.10.10">
    <property type="match status" value="1"/>
</dbReference>
<dbReference type="GO" id="GO:0005975">
    <property type="term" value="P:carbohydrate metabolic process"/>
    <property type="evidence" value="ECO:0007669"/>
    <property type="project" value="InterPro"/>
</dbReference>
<dbReference type="SUPFAM" id="SSF48208">
    <property type="entry name" value="Six-hairpin glycosidases"/>
    <property type="match status" value="1"/>
</dbReference>